<evidence type="ECO:0000313" key="2">
    <source>
        <dbReference type="EMBL" id="KAH0739384.1"/>
    </source>
</evidence>
<dbReference type="EMBL" id="JAIVGD010000028">
    <property type="protein sequence ID" value="KAH0739384.1"/>
    <property type="molecule type" value="Genomic_DNA"/>
</dbReference>
<evidence type="ECO:0000313" key="3">
    <source>
        <dbReference type="EMBL" id="KAH0750458.1"/>
    </source>
</evidence>
<evidence type="ECO:0000313" key="6">
    <source>
        <dbReference type="Proteomes" id="UP000826656"/>
    </source>
</evidence>
<reference evidence="4 6" key="1">
    <citation type="journal article" date="2021" name="bioRxiv">
        <title>Chromosome-scale and haplotype-resolved genome assembly of a tetraploid potato cultivar.</title>
        <authorList>
            <person name="Sun H."/>
            <person name="Jiao W.-B."/>
            <person name="Krause K."/>
            <person name="Campoy J.A."/>
            <person name="Goel M."/>
            <person name="Folz-Donahue K."/>
            <person name="Kukat C."/>
            <person name="Huettel B."/>
            <person name="Schneeberger K."/>
        </authorList>
    </citation>
    <scope>NUCLEOTIDE SEQUENCE [LARGE SCALE GENOMIC DNA]</scope>
    <source>
        <strain evidence="4">SolTubOtavaFocal</strain>
        <tissue evidence="4">Leaves</tissue>
    </source>
</reference>
<proteinExistence type="predicted"/>
<dbReference type="Proteomes" id="UP000826656">
    <property type="component" value="Unassembled WGS sequence"/>
</dbReference>
<dbReference type="EMBL" id="JAIVGD010000002">
    <property type="protein sequence ID" value="KAH0779959.1"/>
    <property type="molecule type" value="Genomic_DNA"/>
</dbReference>
<evidence type="ECO:0000256" key="1">
    <source>
        <dbReference type="SAM" id="MobiDB-lite"/>
    </source>
</evidence>
<keyword evidence="6" id="KW-1185">Reference proteome</keyword>
<gene>
    <name evidence="5" type="ORF">KY290_006386</name>
    <name evidence="4" type="ORF">KY290_025160</name>
    <name evidence="3" type="ORF">KY290_029690</name>
    <name evidence="2" type="ORF">KY290_038089</name>
</gene>
<evidence type="ECO:0000313" key="4">
    <source>
        <dbReference type="EMBL" id="KAH0754890.1"/>
    </source>
</evidence>
<feature type="region of interest" description="Disordered" evidence="1">
    <location>
        <begin position="313"/>
        <end position="332"/>
    </location>
</feature>
<sequence length="332" mass="36845">MRIAGSKEHSFVAYPFYKRTVQLVRRSGALFTALYLKQCASSGVIKKNHTLLTVSLSLNHQATLGFFPPDINELAAPHRELHRKGHPISLLWALSLVSDLSELALPSGQRGGSSDLEIGHPGYPDLLSVHFVSSMNQNLELEASLGKKPIDSVFSKSTSGLEIIDPFCDPRDSDKNPISYPPSAVLIEFQRSRSLSKRILFIRQRRVSWLPIPRLNESFHLATAKVEFGTGQRGKQGGIPLWKGKGQFQTKDPGASFPVSKCQVPRACVRRKLPFFFLVFPCNEPKGERQGSVSRLNLKSLVSPTARVKGESQDYVQPGVTCQRSPSRRKGE</sequence>
<dbReference type="EMBL" id="JAIVGD010000019">
    <property type="protein sequence ID" value="KAH0750458.1"/>
    <property type="molecule type" value="Genomic_DNA"/>
</dbReference>
<protein>
    <submittedName>
        <fullName evidence="4">Uncharacterized protein</fullName>
    </submittedName>
</protein>
<accession>A0ABQ7USQ7</accession>
<dbReference type="EMBL" id="JAIVGD010000018">
    <property type="protein sequence ID" value="KAH0754890.1"/>
    <property type="molecule type" value="Genomic_DNA"/>
</dbReference>
<comment type="caution">
    <text evidence="4">The sequence shown here is derived from an EMBL/GenBank/DDBJ whole genome shotgun (WGS) entry which is preliminary data.</text>
</comment>
<organism evidence="4 6">
    <name type="scientific">Solanum tuberosum</name>
    <name type="common">Potato</name>
    <dbReference type="NCBI Taxonomy" id="4113"/>
    <lineage>
        <taxon>Eukaryota</taxon>
        <taxon>Viridiplantae</taxon>
        <taxon>Streptophyta</taxon>
        <taxon>Embryophyta</taxon>
        <taxon>Tracheophyta</taxon>
        <taxon>Spermatophyta</taxon>
        <taxon>Magnoliopsida</taxon>
        <taxon>eudicotyledons</taxon>
        <taxon>Gunneridae</taxon>
        <taxon>Pentapetalae</taxon>
        <taxon>asterids</taxon>
        <taxon>lamiids</taxon>
        <taxon>Solanales</taxon>
        <taxon>Solanaceae</taxon>
        <taxon>Solanoideae</taxon>
        <taxon>Solaneae</taxon>
        <taxon>Solanum</taxon>
    </lineage>
</organism>
<name>A0ABQ7USQ7_SOLTU</name>
<evidence type="ECO:0000313" key="5">
    <source>
        <dbReference type="EMBL" id="KAH0779959.1"/>
    </source>
</evidence>